<gene>
    <name evidence="2" type="ORF">TL5118_01371</name>
    <name evidence="3" type="ORF">TL5120_00352</name>
</gene>
<feature type="transmembrane region" description="Helical" evidence="1">
    <location>
        <begin position="18"/>
        <end position="36"/>
    </location>
</feature>
<reference evidence="3 5" key="2">
    <citation type="submission" date="2015-09" db="EMBL/GenBank/DDBJ databases">
        <authorList>
            <consortium name="Swine Surveillance"/>
        </authorList>
    </citation>
    <scope>NUCLEOTIDE SEQUENCE [LARGE SCALE GENOMIC DNA]</scope>
    <source>
        <strain evidence="3 5">5120</strain>
    </source>
</reference>
<keyword evidence="1" id="KW-1133">Transmembrane helix</keyword>
<dbReference type="RefSeq" id="WP_058241915.1">
    <property type="nucleotide sequence ID" value="NZ_CYSB01000025.1"/>
</dbReference>
<keyword evidence="1" id="KW-0472">Membrane</keyword>
<dbReference type="Proteomes" id="UP000051086">
    <property type="component" value="Unassembled WGS sequence"/>
</dbReference>
<dbReference type="AlphaFoldDB" id="A0A0N7LX07"/>
<evidence type="ECO:0000256" key="1">
    <source>
        <dbReference type="SAM" id="Phobius"/>
    </source>
</evidence>
<evidence type="ECO:0000313" key="2">
    <source>
        <dbReference type="EMBL" id="CUH65587.1"/>
    </source>
</evidence>
<protein>
    <submittedName>
        <fullName evidence="3">Uncharacterized protein</fullName>
    </submittedName>
</protein>
<name>A0A0N7LX07_9RHOB</name>
<dbReference type="Proteomes" id="UP000051887">
    <property type="component" value="Unassembled WGS sequence"/>
</dbReference>
<sequence>MAKPPAALHRLWVHHKPTMIMMVAAIAAAVFFGVQVNDRGRDWRDRPAEAAPIEPWMTVRFVARSYLVRPALISDAIGAEKIRWKLSLEELAALQGRPVEDLIADIEAFLAEHRPPRREPRGQ</sequence>
<keyword evidence="4" id="KW-1185">Reference proteome</keyword>
<accession>A0A0N7LX07</accession>
<evidence type="ECO:0000313" key="5">
    <source>
        <dbReference type="Proteomes" id="UP000051887"/>
    </source>
</evidence>
<reference evidence="2 4" key="1">
    <citation type="submission" date="2015-09" db="EMBL/GenBank/DDBJ databases">
        <authorList>
            <person name="Rodrigo-Torres L."/>
            <person name="Arahal D.R."/>
        </authorList>
    </citation>
    <scope>NUCLEOTIDE SEQUENCE [LARGE SCALE GENOMIC DNA]</scope>
    <source>
        <strain evidence="2 4">CECT 5118</strain>
    </source>
</reference>
<dbReference type="EMBL" id="CYSB01000025">
    <property type="protein sequence ID" value="CUH65587.1"/>
    <property type="molecule type" value="Genomic_DNA"/>
</dbReference>
<dbReference type="OrthoDB" id="159440at2"/>
<dbReference type="EMBL" id="CYSC01000007">
    <property type="protein sequence ID" value="CUH70575.1"/>
    <property type="molecule type" value="Genomic_DNA"/>
</dbReference>
<organism evidence="3 5">
    <name type="scientific">Thalassovita autumnalis</name>
    <dbReference type="NCBI Taxonomy" id="2072972"/>
    <lineage>
        <taxon>Bacteria</taxon>
        <taxon>Pseudomonadati</taxon>
        <taxon>Pseudomonadota</taxon>
        <taxon>Alphaproteobacteria</taxon>
        <taxon>Rhodobacterales</taxon>
        <taxon>Roseobacteraceae</taxon>
        <taxon>Thalassovita</taxon>
    </lineage>
</organism>
<proteinExistence type="predicted"/>
<evidence type="ECO:0000313" key="3">
    <source>
        <dbReference type="EMBL" id="CUH70575.1"/>
    </source>
</evidence>
<keyword evidence="1" id="KW-0812">Transmembrane</keyword>
<evidence type="ECO:0000313" key="4">
    <source>
        <dbReference type="Proteomes" id="UP000051086"/>
    </source>
</evidence>